<evidence type="ECO:0000313" key="2">
    <source>
        <dbReference type="EMBL" id="AIL46136.1"/>
    </source>
</evidence>
<feature type="signal peptide" evidence="1">
    <location>
        <begin position="1"/>
        <end position="19"/>
    </location>
</feature>
<dbReference type="PROSITE" id="PS51257">
    <property type="entry name" value="PROKAR_LIPOPROTEIN"/>
    <property type="match status" value="1"/>
</dbReference>
<sequence>MKKLFFAFIIIGLFSCIYAQKNTKTDIWSGSYGLYAIKDSLIKASDTLIIERVADAKADEVAGRYQSDLARWAVTSTKGGKKDQAIIRRFLFAPEDKEDQYKEFGWTELYRNGKMNCIDGNHFFICQTEPKTKVLFNGKDEFYTRTGIFGIWLHYGIVDLKKLK</sequence>
<reference evidence="2" key="2">
    <citation type="journal article" date="2015" name="Genome Biol. Evol.">
        <title>Complete Genome Sequence and Transcriptomic Analysis of the Novel Pathogen Elizabethkingia anophelis in Response to Oxidative Stress.</title>
        <authorList>
            <person name="Li Y."/>
            <person name="Liu Y."/>
            <person name="Chew S.C."/>
            <person name="Tay M."/>
            <person name="Salido M.M."/>
            <person name="Teo J."/>
            <person name="Lauro F.M."/>
            <person name="Givskov M."/>
            <person name="Yang L."/>
        </authorList>
    </citation>
    <scope>NUCLEOTIDE SEQUENCE</scope>
    <source>
        <strain evidence="2">NUHP1</strain>
    </source>
</reference>
<dbReference type="eggNOG" id="ENOG5032WSI">
    <property type="taxonomic scope" value="Bacteria"/>
</dbReference>
<dbReference type="RefSeq" id="WP_024564116.1">
    <property type="nucleotide sequence ID" value="NZ_CP007547.1"/>
</dbReference>
<accession>A0A077EEU1</accession>
<dbReference type="KEGG" id="eao:BD94_2361"/>
<proteinExistence type="predicted"/>
<dbReference type="HOGENOM" id="CLU_1616418_0_0_10"/>
<keyword evidence="1" id="KW-0732">Signal</keyword>
<feature type="chain" id="PRO_5001718310" description="Phosphate ABC transporter permease" evidence="1">
    <location>
        <begin position="20"/>
        <end position="164"/>
    </location>
</feature>
<name>A0A077EEU1_9FLAO</name>
<protein>
    <recommendedName>
        <fullName evidence="4">Phosphate ABC transporter permease</fullName>
    </recommendedName>
</protein>
<evidence type="ECO:0000313" key="3">
    <source>
        <dbReference type="Proteomes" id="UP000028933"/>
    </source>
</evidence>
<gene>
    <name evidence="2" type="ORF">BD94_2361</name>
</gene>
<dbReference type="AlphaFoldDB" id="A0A077EEU1"/>
<dbReference type="EMBL" id="CP007547">
    <property type="protein sequence ID" value="AIL46136.1"/>
    <property type="molecule type" value="Genomic_DNA"/>
</dbReference>
<dbReference type="STRING" id="1338011.BD94_2361"/>
<evidence type="ECO:0000256" key="1">
    <source>
        <dbReference type="SAM" id="SignalP"/>
    </source>
</evidence>
<organism evidence="2 3">
    <name type="scientific">Elizabethkingia anophelis NUHP1</name>
    <dbReference type="NCBI Taxonomy" id="1338011"/>
    <lineage>
        <taxon>Bacteria</taxon>
        <taxon>Pseudomonadati</taxon>
        <taxon>Bacteroidota</taxon>
        <taxon>Flavobacteriia</taxon>
        <taxon>Flavobacteriales</taxon>
        <taxon>Weeksellaceae</taxon>
        <taxon>Elizabethkingia</taxon>
    </lineage>
</organism>
<dbReference type="Proteomes" id="UP000028933">
    <property type="component" value="Chromosome"/>
</dbReference>
<evidence type="ECO:0008006" key="4">
    <source>
        <dbReference type="Google" id="ProtNLM"/>
    </source>
</evidence>
<reference evidence="2" key="1">
    <citation type="journal article" date="2013" name="Lancet">
        <title>First case of E anophelis outbreak in an intensive-care unit.</title>
        <authorList>
            <person name="Teo J."/>
            <person name="Tan S.Y."/>
            <person name="Tay M."/>
            <person name="Ding Y."/>
            <person name="Kjelleberg S."/>
            <person name="Givskov M."/>
            <person name="Lin R.T."/>
            <person name="Yang L."/>
        </authorList>
    </citation>
    <scope>NUCLEOTIDE SEQUENCE [LARGE SCALE GENOMIC DNA]</scope>
    <source>
        <strain evidence="2">NUHP1</strain>
    </source>
</reference>